<dbReference type="Proteomes" id="UP000596661">
    <property type="component" value="Chromosome 8"/>
</dbReference>
<dbReference type="EnsemblPlants" id="evm.model.08.1945">
    <property type="protein sequence ID" value="cds.evm.model.08.1945"/>
    <property type="gene ID" value="evm.TU.08.1945"/>
</dbReference>
<dbReference type="AlphaFoldDB" id="A0A803QAA6"/>
<accession>A0A803QAA6</accession>
<sequence>MGQGEVRTETEWICCKPEPLRSSTQGPNSFSDELGLGVRVTHTNPTLLSSIVSLSLLEITKRIPDRAGGRESLRHSNVFSSLIHYVAKSIGTRLDRIEAVFDYIPIPERTTSPY</sequence>
<organism evidence="1 2">
    <name type="scientific">Cannabis sativa</name>
    <name type="common">Hemp</name>
    <name type="synonym">Marijuana</name>
    <dbReference type="NCBI Taxonomy" id="3483"/>
    <lineage>
        <taxon>Eukaryota</taxon>
        <taxon>Viridiplantae</taxon>
        <taxon>Streptophyta</taxon>
        <taxon>Embryophyta</taxon>
        <taxon>Tracheophyta</taxon>
        <taxon>Spermatophyta</taxon>
        <taxon>Magnoliopsida</taxon>
        <taxon>eudicotyledons</taxon>
        <taxon>Gunneridae</taxon>
        <taxon>Pentapetalae</taxon>
        <taxon>rosids</taxon>
        <taxon>fabids</taxon>
        <taxon>Rosales</taxon>
        <taxon>Cannabaceae</taxon>
        <taxon>Cannabis</taxon>
    </lineage>
</organism>
<keyword evidence="2" id="KW-1185">Reference proteome</keyword>
<dbReference type="EMBL" id="UZAU01000717">
    <property type="status" value="NOT_ANNOTATED_CDS"/>
    <property type="molecule type" value="Genomic_DNA"/>
</dbReference>
<proteinExistence type="predicted"/>
<name>A0A803QAA6_CANSA</name>
<protein>
    <submittedName>
        <fullName evidence="1">Uncharacterized protein</fullName>
    </submittedName>
</protein>
<evidence type="ECO:0000313" key="2">
    <source>
        <dbReference type="Proteomes" id="UP000596661"/>
    </source>
</evidence>
<reference evidence="1" key="2">
    <citation type="submission" date="2021-03" db="UniProtKB">
        <authorList>
            <consortium name="EnsemblPlants"/>
        </authorList>
    </citation>
    <scope>IDENTIFICATION</scope>
</reference>
<evidence type="ECO:0000313" key="1">
    <source>
        <dbReference type="EnsemblPlants" id="cds.evm.model.08.1945"/>
    </source>
</evidence>
<reference evidence="1" key="1">
    <citation type="submission" date="2018-11" db="EMBL/GenBank/DDBJ databases">
        <authorList>
            <person name="Grassa J C."/>
        </authorList>
    </citation>
    <scope>NUCLEOTIDE SEQUENCE [LARGE SCALE GENOMIC DNA]</scope>
</reference>
<dbReference type="Gramene" id="evm.model.08.1945">
    <property type="protein sequence ID" value="cds.evm.model.08.1945"/>
    <property type="gene ID" value="evm.TU.08.1945"/>
</dbReference>